<dbReference type="CDD" id="cd23810">
    <property type="entry name" value="UBCc_BIRC6"/>
    <property type="match status" value="1"/>
</dbReference>
<dbReference type="PROSITE" id="PS50127">
    <property type="entry name" value="UBC_2"/>
    <property type="match status" value="1"/>
</dbReference>
<sequence length="574" mass="64314">MDEILTSTFYTAIIASKTDERLSPETRASIDDLQSYCHELKCCKRPAAFVKCLKDLFLFELLMGLLDSLLLQPSEQATPEKRSETVKNAPVAMVQPSIDRNNGHLWKPFYLHSNEKMWKNKHESTNDAPPEIPRTVGTILATHVLQLWLALVQACTKMNVSALYFDEVKGHILHPRFSVIIEQWLYDPTLEHVVQQLDLCAALVAIIVYLHNHPFFDATCFLRSVAAGRSLPIQTCLSSFFTVVSEFPPDHPVSKTFSQLILEIKFVRSDKVTPVITGAYEQALDPMKFGSHQFDASYFDCVGQTTTSTTVLPGSMGRLNQELLVLAENLPLHEGSMIAVRVDETHPHHLSVVITGPSNTPYDTGCFHFLVVVPPNYPQGPPAVRFMTTGGGTVRFSPNLYDCGKVCLSLLGTWSGDPWNVVTSTILQVLVSIQGAILGAELPYFNEPGRERQWASSPDQLPRGVRTNPNGGLEPLRLATIRYAWTGAMKSPPVAFEDFVREHFWQKRHCVLRTMHKWLDEGRASDSLHYYDDLIACVAECLDILSPMVQSRATQLEWTTYCQGLPFHAPSPMS</sequence>
<feature type="domain" description="UBC core" evidence="3">
    <location>
        <begin position="314"/>
        <end position="474"/>
    </location>
</feature>
<evidence type="ECO:0000256" key="2">
    <source>
        <dbReference type="ARBA" id="ARBA00022786"/>
    </source>
</evidence>
<dbReference type="SUPFAM" id="SSF54495">
    <property type="entry name" value="UBC-like"/>
    <property type="match status" value="1"/>
</dbReference>
<dbReference type="EMBL" id="KI913962">
    <property type="protein sequence ID" value="ETW01649.1"/>
    <property type="molecule type" value="Genomic_DNA"/>
</dbReference>
<dbReference type="RefSeq" id="XP_008869497.1">
    <property type="nucleotide sequence ID" value="XM_008871275.1"/>
</dbReference>
<dbReference type="Gene3D" id="3.10.110.10">
    <property type="entry name" value="Ubiquitin Conjugating Enzyme"/>
    <property type="match status" value="1"/>
</dbReference>
<accession>A0A024U5V2</accession>
<dbReference type="AlphaFoldDB" id="A0A024U5V2"/>
<dbReference type="eggNOG" id="KOG0895">
    <property type="taxonomic scope" value="Eukaryota"/>
</dbReference>
<organism evidence="4">
    <name type="scientific">Aphanomyces invadans</name>
    <dbReference type="NCBI Taxonomy" id="157072"/>
    <lineage>
        <taxon>Eukaryota</taxon>
        <taxon>Sar</taxon>
        <taxon>Stramenopiles</taxon>
        <taxon>Oomycota</taxon>
        <taxon>Saprolegniomycetes</taxon>
        <taxon>Saprolegniales</taxon>
        <taxon>Verrucalvaceae</taxon>
        <taxon>Aphanomyces</taxon>
    </lineage>
</organism>
<reference evidence="4" key="1">
    <citation type="submission" date="2013-12" db="EMBL/GenBank/DDBJ databases">
        <title>The Genome Sequence of Aphanomyces invadans NJM9701.</title>
        <authorList>
            <consortium name="The Broad Institute Genomics Platform"/>
            <person name="Russ C."/>
            <person name="Tyler B."/>
            <person name="van West P."/>
            <person name="Dieguez-Uribeondo J."/>
            <person name="Young S.K."/>
            <person name="Zeng Q."/>
            <person name="Gargeya S."/>
            <person name="Fitzgerald M."/>
            <person name="Abouelleil A."/>
            <person name="Alvarado L."/>
            <person name="Chapman S.B."/>
            <person name="Gainer-Dewar J."/>
            <person name="Goldberg J."/>
            <person name="Griggs A."/>
            <person name="Gujja S."/>
            <person name="Hansen M."/>
            <person name="Howarth C."/>
            <person name="Imamovic A."/>
            <person name="Ireland A."/>
            <person name="Larimer J."/>
            <person name="McCowan C."/>
            <person name="Murphy C."/>
            <person name="Pearson M."/>
            <person name="Poon T.W."/>
            <person name="Priest M."/>
            <person name="Roberts A."/>
            <person name="Saif S."/>
            <person name="Shea T."/>
            <person name="Sykes S."/>
            <person name="Wortman J."/>
            <person name="Nusbaum C."/>
            <person name="Birren B."/>
        </authorList>
    </citation>
    <scope>NUCLEOTIDE SEQUENCE [LARGE SCALE GENOMIC DNA]</scope>
    <source>
        <strain evidence="4">NJM9701</strain>
    </source>
</reference>
<proteinExistence type="predicted"/>
<dbReference type="InterPro" id="IPR016135">
    <property type="entry name" value="UBQ-conjugating_enzyme/RWD"/>
</dbReference>
<evidence type="ECO:0000259" key="3">
    <source>
        <dbReference type="PROSITE" id="PS50127"/>
    </source>
</evidence>
<dbReference type="SMART" id="SM00212">
    <property type="entry name" value="UBCc"/>
    <property type="match status" value="1"/>
</dbReference>
<dbReference type="VEuPathDB" id="FungiDB:H310_06275"/>
<dbReference type="Pfam" id="PF00179">
    <property type="entry name" value="UQ_con"/>
    <property type="match status" value="1"/>
</dbReference>
<gene>
    <name evidence="4" type="ORF">H310_06275</name>
</gene>
<dbReference type="OrthoDB" id="47801at2759"/>
<dbReference type="STRING" id="157072.A0A024U5V2"/>
<dbReference type="PANTHER" id="PTHR46116:SF39">
    <property type="entry name" value="BACULOVIRAL IAP REPEAT-CONTAINING PROTEIN 6"/>
    <property type="match status" value="1"/>
</dbReference>
<dbReference type="InterPro" id="IPR000608">
    <property type="entry name" value="UBC"/>
</dbReference>
<name>A0A024U5V2_9STRA</name>
<keyword evidence="1" id="KW-0808">Transferase</keyword>
<evidence type="ECO:0000256" key="1">
    <source>
        <dbReference type="ARBA" id="ARBA00022679"/>
    </source>
</evidence>
<dbReference type="GeneID" id="20083325"/>
<dbReference type="GO" id="GO:0016740">
    <property type="term" value="F:transferase activity"/>
    <property type="evidence" value="ECO:0007669"/>
    <property type="project" value="UniProtKB-KW"/>
</dbReference>
<dbReference type="PANTHER" id="PTHR46116">
    <property type="entry name" value="(E3-INDEPENDENT) E2 UBIQUITIN-CONJUGATING ENZYME"/>
    <property type="match status" value="1"/>
</dbReference>
<keyword evidence="2" id="KW-0833">Ubl conjugation pathway</keyword>
<evidence type="ECO:0000313" key="4">
    <source>
        <dbReference type="EMBL" id="ETW01649.1"/>
    </source>
</evidence>
<protein>
    <recommendedName>
        <fullName evidence="3">UBC core domain-containing protein</fullName>
    </recommendedName>
</protein>